<comment type="similarity">
    <text evidence="2 10">Belongs to the G-protein coupled receptor 1 family.</text>
</comment>
<dbReference type="Pfam" id="PF00001">
    <property type="entry name" value="7tm_1"/>
    <property type="match status" value="1"/>
</dbReference>
<organism evidence="13 14">
    <name type="scientific">Armadillidium nasatum</name>
    <dbReference type="NCBI Taxonomy" id="96803"/>
    <lineage>
        <taxon>Eukaryota</taxon>
        <taxon>Metazoa</taxon>
        <taxon>Ecdysozoa</taxon>
        <taxon>Arthropoda</taxon>
        <taxon>Crustacea</taxon>
        <taxon>Multicrustacea</taxon>
        <taxon>Malacostraca</taxon>
        <taxon>Eumalacostraca</taxon>
        <taxon>Peracarida</taxon>
        <taxon>Isopoda</taxon>
        <taxon>Oniscidea</taxon>
        <taxon>Crinocheta</taxon>
        <taxon>Armadillidiidae</taxon>
        <taxon>Armadillidium</taxon>
    </lineage>
</organism>
<dbReference type="InterPro" id="IPR000276">
    <property type="entry name" value="GPCR_Rhodpsn"/>
</dbReference>
<protein>
    <submittedName>
        <fullName evidence="13">Somatostatin receptor type 5</fullName>
    </submittedName>
</protein>
<evidence type="ECO:0000256" key="9">
    <source>
        <dbReference type="ARBA" id="ARBA00023224"/>
    </source>
</evidence>
<dbReference type="AlphaFoldDB" id="A0A5N5SJK2"/>
<evidence type="ECO:0000256" key="6">
    <source>
        <dbReference type="ARBA" id="ARBA00023040"/>
    </source>
</evidence>
<evidence type="ECO:0000256" key="2">
    <source>
        <dbReference type="ARBA" id="ARBA00010663"/>
    </source>
</evidence>
<dbReference type="EMBL" id="SEYY01024796">
    <property type="protein sequence ID" value="KAB7493890.1"/>
    <property type="molecule type" value="Genomic_DNA"/>
</dbReference>
<proteinExistence type="inferred from homology"/>
<keyword evidence="9 10" id="KW-0807">Transducer</keyword>
<evidence type="ECO:0000259" key="12">
    <source>
        <dbReference type="PROSITE" id="PS50262"/>
    </source>
</evidence>
<evidence type="ECO:0000256" key="5">
    <source>
        <dbReference type="ARBA" id="ARBA00022989"/>
    </source>
</evidence>
<dbReference type="GO" id="GO:0004930">
    <property type="term" value="F:G protein-coupled receptor activity"/>
    <property type="evidence" value="ECO:0007669"/>
    <property type="project" value="UniProtKB-KW"/>
</dbReference>
<dbReference type="PROSITE" id="PS00237">
    <property type="entry name" value="G_PROTEIN_RECEP_F1_1"/>
    <property type="match status" value="1"/>
</dbReference>
<dbReference type="SUPFAM" id="SSF81321">
    <property type="entry name" value="Family A G protein-coupled receptor-like"/>
    <property type="match status" value="1"/>
</dbReference>
<evidence type="ECO:0000256" key="10">
    <source>
        <dbReference type="RuleBase" id="RU000688"/>
    </source>
</evidence>
<feature type="transmembrane region" description="Helical" evidence="11">
    <location>
        <begin position="263"/>
        <end position="281"/>
    </location>
</feature>
<evidence type="ECO:0000313" key="13">
    <source>
        <dbReference type="EMBL" id="KAB7493890.1"/>
    </source>
</evidence>
<feature type="transmembrane region" description="Helical" evidence="11">
    <location>
        <begin position="90"/>
        <end position="114"/>
    </location>
</feature>
<feature type="transmembrane region" description="Helical" evidence="11">
    <location>
        <begin position="166"/>
        <end position="188"/>
    </location>
</feature>
<feature type="transmembrane region" description="Helical" evidence="11">
    <location>
        <begin position="57"/>
        <end position="78"/>
    </location>
</feature>
<keyword evidence="7 11" id="KW-0472">Membrane</keyword>
<dbReference type="PANTHER" id="PTHR24229:SF40">
    <property type="entry name" value="ALLATOSTATIN C RECEPTOR 1-RELATED"/>
    <property type="match status" value="1"/>
</dbReference>
<dbReference type="GO" id="GO:0005886">
    <property type="term" value="C:plasma membrane"/>
    <property type="evidence" value="ECO:0007669"/>
    <property type="project" value="UniProtKB-SubCell"/>
</dbReference>
<gene>
    <name evidence="13" type="primary">SSTR5</name>
    <name evidence="13" type="ORF">Anas_13099</name>
</gene>
<feature type="transmembrane region" description="Helical" evidence="11">
    <location>
        <begin position="126"/>
        <end position="145"/>
    </location>
</feature>
<evidence type="ECO:0000256" key="8">
    <source>
        <dbReference type="ARBA" id="ARBA00023170"/>
    </source>
</evidence>
<evidence type="ECO:0000256" key="3">
    <source>
        <dbReference type="ARBA" id="ARBA00022475"/>
    </source>
</evidence>
<evidence type="ECO:0000256" key="11">
    <source>
        <dbReference type="SAM" id="Phobius"/>
    </source>
</evidence>
<comment type="subcellular location">
    <subcellularLocation>
        <location evidence="1">Cell membrane</location>
        <topology evidence="1">Multi-pass membrane protein</topology>
    </subcellularLocation>
</comment>
<keyword evidence="3" id="KW-1003">Cell membrane</keyword>
<keyword evidence="5 11" id="KW-1133">Transmembrane helix</keyword>
<dbReference type="GO" id="GO:0042277">
    <property type="term" value="F:peptide binding"/>
    <property type="evidence" value="ECO:0007669"/>
    <property type="project" value="TreeGrafter"/>
</dbReference>
<evidence type="ECO:0000256" key="4">
    <source>
        <dbReference type="ARBA" id="ARBA00022692"/>
    </source>
</evidence>
<feature type="domain" description="G-protein coupled receptors family 1 profile" evidence="12">
    <location>
        <begin position="69"/>
        <end position="286"/>
    </location>
</feature>
<dbReference type="InterPro" id="IPR017452">
    <property type="entry name" value="GPCR_Rhodpsn_7TM"/>
</dbReference>
<comment type="caution">
    <text evidence="13">The sequence shown here is derived from an EMBL/GenBank/DDBJ whole genome shotgun (WGS) entry which is preliminary data.</text>
</comment>
<evidence type="ECO:0000256" key="1">
    <source>
        <dbReference type="ARBA" id="ARBA00004651"/>
    </source>
</evidence>
<sequence>MSSFYDFGTYFNCSPHFDFINDSSMEKINNTCRFDDQIYTETSPSSIHPIVRFSLQLFYGLIFLCGVGGNTLVIYVVANHSKMKTVTNLYILNLAIADLLYLMGLPFLIVTSHVGNWVFGNFMCKMYMVVTSLNQFTSSFFLSIMSADRYIAVCHPINAQKYRTAVISKILALSAWACSSLMIFPVFLYSRTFEVENQIKCNIFWSNTSQYDEQRLFTLYSLILSFVFPLMLIFVFYGLVIQKLRRIKANSSLSGRRRSQRKVTRLVLTLIVVYAVCYFPYWTLQISLFFLPPGQSHPSFVIFLFPVFLLSCPTLIQLLTQYYTHF</sequence>
<keyword evidence="4 10" id="KW-0812">Transmembrane</keyword>
<feature type="transmembrane region" description="Helical" evidence="11">
    <location>
        <begin position="301"/>
        <end position="320"/>
    </location>
</feature>
<dbReference type="OrthoDB" id="6076970at2759"/>
<dbReference type="PANTHER" id="PTHR24229">
    <property type="entry name" value="NEUROPEPTIDES RECEPTOR"/>
    <property type="match status" value="1"/>
</dbReference>
<dbReference type="Proteomes" id="UP000326759">
    <property type="component" value="Unassembled WGS sequence"/>
</dbReference>
<dbReference type="Gene3D" id="1.20.1070.10">
    <property type="entry name" value="Rhodopsin 7-helix transmembrane proteins"/>
    <property type="match status" value="1"/>
</dbReference>
<name>A0A5N5SJK2_9CRUS</name>
<keyword evidence="6 10" id="KW-0297">G-protein coupled receptor</keyword>
<evidence type="ECO:0000256" key="7">
    <source>
        <dbReference type="ARBA" id="ARBA00023136"/>
    </source>
</evidence>
<feature type="transmembrane region" description="Helical" evidence="11">
    <location>
        <begin position="217"/>
        <end position="242"/>
    </location>
</feature>
<keyword evidence="14" id="KW-1185">Reference proteome</keyword>
<dbReference type="PROSITE" id="PS50262">
    <property type="entry name" value="G_PROTEIN_RECEP_F1_2"/>
    <property type="match status" value="1"/>
</dbReference>
<accession>A0A5N5SJK2</accession>
<reference evidence="13 14" key="1">
    <citation type="journal article" date="2019" name="PLoS Biol.">
        <title>Sex chromosomes control vertical transmission of feminizing Wolbachia symbionts in an isopod.</title>
        <authorList>
            <person name="Becking T."/>
            <person name="Chebbi M.A."/>
            <person name="Giraud I."/>
            <person name="Moumen B."/>
            <person name="Laverre T."/>
            <person name="Caubet Y."/>
            <person name="Peccoud J."/>
            <person name="Gilbert C."/>
            <person name="Cordaux R."/>
        </authorList>
    </citation>
    <scope>NUCLEOTIDE SEQUENCE [LARGE SCALE GENOMIC DNA]</scope>
    <source>
        <strain evidence="13">ANa2</strain>
        <tissue evidence="13">Whole body excluding digestive tract and cuticle</tissue>
    </source>
</reference>
<keyword evidence="8 10" id="KW-0675">Receptor</keyword>
<dbReference type="PRINTS" id="PR00237">
    <property type="entry name" value="GPCRRHODOPSN"/>
</dbReference>
<dbReference type="GO" id="GO:0043005">
    <property type="term" value="C:neuron projection"/>
    <property type="evidence" value="ECO:0007669"/>
    <property type="project" value="TreeGrafter"/>
</dbReference>
<evidence type="ECO:0000313" key="14">
    <source>
        <dbReference type="Proteomes" id="UP000326759"/>
    </source>
</evidence>